<dbReference type="GO" id="GO:0101031">
    <property type="term" value="C:protein folding chaperone complex"/>
    <property type="evidence" value="ECO:0007669"/>
    <property type="project" value="TreeGrafter"/>
</dbReference>
<sequence length="2126" mass="232751">MSADQGAMQQFQDMRSGLSLLQPFSFEDSTAVGLTAASHGVDINDQTISRFEMVRSYHGAVIRPEMCNLVLQLEAALKTLDGTVFRARQELQWLSADNRVLTSGWPNFMTPDQRLYMVGTNAAFATATTTTTFDDLDDLDDRDDHDDHDDHIDRDDRDDHDDRKDSDDGSQRLTRLTGPAATGLEGNEDEFDVEELRQLNNDFQKQKKARKDQEGDTAASSSENGQPTGTLAVQDKVDPVKHLLPTFTSIEIFTEQKRYQPFAFRGFVVSKPLDVQDLWANRPGDGETSPCSKPGGVARGAAAASFVFYNLAWRLCGFSQELAATEPVRLSGSGRFHGLHEIFEVSERALQDVSSSLKEVRGGLGYGTVNASLQELEGTEEQAGGAAASSGDGIVLEQALEDNLQLRKELNALIQEKRERAESGAFSAEGPLYGQTQHEPYDFSTKHHELYGNLHLGNFYRTGRRESGRSRGARTNTSPAEDCEPFGNPHTGKYYSTGRREQRRAGNSGTEGAPYRTGRRPGASTAARGSTVSGNRVSTPETEGVDSEGTNTTTTTGMWRPRFAPPYNPDDDPWQHGIFGDPNPEPQRPTSSHQQPQQGTGPLVDVSAAAASAGGGQASPTAVDSDEDMPLAPPETDPPPGATAEPGLQQQGTPYPTGDTDDQRQRAPHLQTNPSSSSSEPTQVLNITMSAGIPPNRTGETYIQNRLSRNRQHQQQEQGNPATSAALPRSGVKAPPQAPGRLSPARYKAPPTQALASTAAAEPPVKQLPAQPDKPVAQGLQKPPGDHQTRKAPQPKPPPAHLVHEETPQPRRPAAAAGSQPQDQPQEEPPKPRQPPPADFRHSQPTALYRQVFGHGRDPPATPAGSTAIAGHPVQEDDLEHEEPPETAAAAAAAAESPSQTTDDVWEKLRASLQHLDADPIVGTRQEPEPSFVPGQQHGSQPPHQQQEPHAEEAPHQPQIRPPSAEEPQRQLAGREVPAPKDEGLRKRRPWQQPPRQIPQGQHNFHDRADPPGGDQPAQEAEPSQPAAEGPHHEAQADAPQHLHQHQQQQQEQETAETAATTEETRASPQQDTQDYGYTAAGEAPQNHQQPPARGTTPHTTHPETQPEPGTQTDRQGHSSAPSRDQRSNQQQRQERQHPASSSNETGTPHSAAQQWGRYTPGSGDQRTRNKADKTWIHAEFAKRGWRKPEHLTWRQVEHWLHSPEQKRRGEPEQQRQTPTRTHQPGLFTQLLNLHLQPRGPGSVLPHQRPTGSTRVAATSSARAHRRNTEAVHVPPNYAQVTWLDNGTPPTFPPSLPLQACSQMLCLYRGSGRWDLRILSTSPDAEPFLAQGIYPQVLYAPGPTRHEQWFPVGAGLVATPLGDVSLASRQRWGLTSSLLPAAWLIQVDQTRRRAHGEPDIPGEVELHRGDSFLIIWEEDGWTLFERYPGDVAAWTATVMPEGTEVSHHNHILLPSQQVYDGENPQAPEPNASSSQARGHRSGDSTPHKAAPPRPPSSSTSSGNRSERAWASEEGGEQRGEHDRTELMQRTSPHPRGESTPSEPNRRTAAAAPHSGASEEPEHMTSNSSHRKRGQPTPGQQPPQHAPAIEHPLFGAPSTQTQEEMLAVAQLVEEGQASRVAWTGGRNPCQDAHEATVPETTPPTQQQRGHSPGSPTRKRSKTGASQQQPEPEPGDAAASNAQAPAPPQHTTNGTGLLQFFQEAALLVPGSCLCRNMGVVARIWGAFSCSRRRTDTGQNAPLTSEVPVAEDKPSEGGEPDVQAAATELKVKGNEHFKKSEYSEALDVYTRAAETYMYDASIWLNRSICNRKLNNLEDAATDAEIAQEIDPSNVKAYYNRALALQLLDKHDEALSICKKGLNTQSGNKALQQLKIDLQKSIAEAKAACPGELAPCPQGPVKAADALQKKDAPKSSDDVYEWKNGEPSEAERQGYKKAMVDMFRSKYEELKERAEAAKSKRSTLQTDHYEDAQKQSLQLSGGHRPMDRPDNVDLPADYQQPVGLLSAEQLSAYDAENANRRYLLSVYGNIFDVSDRPDKYDPDGPYASLTGKDLTWGLFAGVDTVEYTNKFYDLYKARDLGKDKLAGVCSWLAWYESEYGKPVGQLEPWSREAELPAPPLEEIEEMCVVM</sequence>
<feature type="region of interest" description="Disordered" evidence="3">
    <location>
        <begin position="462"/>
        <end position="1171"/>
    </location>
</feature>
<evidence type="ECO:0000256" key="1">
    <source>
        <dbReference type="ARBA" id="ARBA00022803"/>
    </source>
</evidence>
<dbReference type="InterPro" id="IPR011990">
    <property type="entry name" value="TPR-like_helical_dom_sf"/>
</dbReference>
<feature type="compositionally biased region" description="Basic and acidic residues" evidence="3">
    <location>
        <begin position="1504"/>
        <end position="1526"/>
    </location>
</feature>
<organism evidence="4 5">
    <name type="scientific">Symbiodinium microadriaticum</name>
    <name type="common">Dinoflagellate</name>
    <name type="synonym">Zooxanthella microadriatica</name>
    <dbReference type="NCBI Taxonomy" id="2951"/>
    <lineage>
        <taxon>Eukaryota</taxon>
        <taxon>Sar</taxon>
        <taxon>Alveolata</taxon>
        <taxon>Dinophyceae</taxon>
        <taxon>Suessiales</taxon>
        <taxon>Symbiodiniaceae</taxon>
        <taxon>Symbiodinium</taxon>
    </lineage>
</organism>
<feature type="compositionally biased region" description="Polar residues" evidence="3">
    <location>
        <begin position="527"/>
        <end position="541"/>
    </location>
</feature>
<dbReference type="PANTHER" id="PTHR46423">
    <property type="entry name" value="RNA POLYMERASE II-ASSOCIATED PROTEIN 3"/>
    <property type="match status" value="1"/>
</dbReference>
<comment type="caution">
    <text evidence="4">The sequence shown here is derived from an EMBL/GenBank/DDBJ whole genome shotgun (WGS) entry which is preliminary data.</text>
</comment>
<dbReference type="OrthoDB" id="2942533at2759"/>
<feature type="compositionally biased region" description="Low complexity" evidence="3">
    <location>
        <begin position="1673"/>
        <end position="1682"/>
    </location>
</feature>
<feature type="compositionally biased region" description="Polar residues" evidence="3">
    <location>
        <begin position="588"/>
        <end position="600"/>
    </location>
</feature>
<dbReference type="SMART" id="SM00028">
    <property type="entry name" value="TPR"/>
    <property type="match status" value="3"/>
</dbReference>
<evidence type="ECO:0000256" key="2">
    <source>
        <dbReference type="SAM" id="Coils"/>
    </source>
</evidence>
<evidence type="ECO:0000256" key="3">
    <source>
        <dbReference type="SAM" id="MobiDB-lite"/>
    </source>
</evidence>
<dbReference type="Gene3D" id="3.10.120.10">
    <property type="entry name" value="Cytochrome b5-like heme/steroid binding domain"/>
    <property type="match status" value="1"/>
</dbReference>
<feature type="compositionally biased region" description="Polar residues" evidence="3">
    <location>
        <begin position="1067"/>
        <end position="1076"/>
    </location>
</feature>
<dbReference type="EMBL" id="LSRX01000511">
    <property type="protein sequence ID" value="OLP95242.1"/>
    <property type="molecule type" value="Genomic_DNA"/>
</dbReference>
<evidence type="ECO:0000313" key="4">
    <source>
        <dbReference type="EMBL" id="OLP95242.1"/>
    </source>
</evidence>
<feature type="compositionally biased region" description="Low complexity" evidence="3">
    <location>
        <begin position="1037"/>
        <end position="1062"/>
    </location>
</feature>
<dbReference type="SUPFAM" id="SSF48452">
    <property type="entry name" value="TPR-like"/>
    <property type="match status" value="1"/>
</dbReference>
<feature type="region of interest" description="Disordered" evidence="3">
    <location>
        <begin position="1895"/>
        <end position="1928"/>
    </location>
</feature>
<reference evidence="4 5" key="1">
    <citation type="submission" date="2016-02" db="EMBL/GenBank/DDBJ databases">
        <title>Genome analysis of coral dinoflagellate symbionts highlights evolutionary adaptations to a symbiotic lifestyle.</title>
        <authorList>
            <person name="Aranda M."/>
            <person name="Li Y."/>
            <person name="Liew Y.J."/>
            <person name="Baumgarten S."/>
            <person name="Simakov O."/>
            <person name="Wilson M."/>
            <person name="Piel J."/>
            <person name="Ashoor H."/>
            <person name="Bougouffa S."/>
            <person name="Bajic V.B."/>
            <person name="Ryu T."/>
            <person name="Ravasi T."/>
            <person name="Bayer T."/>
            <person name="Micklem G."/>
            <person name="Kim H."/>
            <person name="Bhak J."/>
            <person name="Lajeunesse T.C."/>
            <person name="Voolstra C.R."/>
        </authorList>
    </citation>
    <scope>NUCLEOTIDE SEQUENCE [LARGE SCALE GENOMIC DNA]</scope>
    <source>
        <strain evidence="4 5">CCMP2467</strain>
    </source>
</reference>
<feature type="region of interest" description="Disordered" evidence="3">
    <location>
        <begin position="1730"/>
        <end position="1757"/>
    </location>
</feature>
<feature type="compositionally biased region" description="Polar residues" evidence="3">
    <location>
        <begin position="698"/>
        <end position="723"/>
    </location>
</feature>
<feature type="compositionally biased region" description="Acidic residues" evidence="3">
    <location>
        <begin position="134"/>
        <end position="147"/>
    </location>
</feature>
<accession>A0A1Q9DJ88</accession>
<feature type="region of interest" description="Disordered" evidence="3">
    <location>
        <begin position="1239"/>
        <end position="1268"/>
    </location>
</feature>
<feature type="compositionally biased region" description="Low complexity" evidence="3">
    <location>
        <begin position="1637"/>
        <end position="1646"/>
    </location>
</feature>
<dbReference type="SUPFAM" id="SSF55856">
    <property type="entry name" value="Cytochrome b5-like heme/steroid binding domain"/>
    <property type="match status" value="1"/>
</dbReference>
<evidence type="ECO:0000313" key="5">
    <source>
        <dbReference type="Proteomes" id="UP000186817"/>
    </source>
</evidence>
<feature type="compositionally biased region" description="Low complexity" evidence="3">
    <location>
        <begin position="934"/>
        <end position="946"/>
    </location>
</feature>
<feature type="coiled-coil region" evidence="2">
    <location>
        <begin position="1936"/>
        <end position="1963"/>
    </location>
</feature>
<keyword evidence="5" id="KW-1185">Reference proteome</keyword>
<dbReference type="InterPro" id="IPR051966">
    <property type="entry name" value="RPAP3"/>
</dbReference>
<feature type="compositionally biased region" description="Basic and acidic residues" evidence="3">
    <location>
        <begin position="1199"/>
        <end position="1214"/>
    </location>
</feature>
<feature type="compositionally biased region" description="Polar residues" evidence="3">
    <location>
        <begin position="218"/>
        <end position="231"/>
    </location>
</feature>
<feature type="compositionally biased region" description="Polar residues" evidence="3">
    <location>
        <begin position="1139"/>
        <end position="1154"/>
    </location>
</feature>
<feature type="compositionally biased region" description="Low complexity" evidence="3">
    <location>
        <begin position="1016"/>
        <end position="1029"/>
    </location>
</feature>
<proteinExistence type="predicted"/>
<feature type="region of interest" description="Disordered" evidence="3">
    <location>
        <begin position="133"/>
        <end position="191"/>
    </location>
</feature>
<feature type="compositionally biased region" description="Basic and acidic residues" evidence="3">
    <location>
        <begin position="1903"/>
        <end position="1928"/>
    </location>
</feature>
<feature type="region of interest" description="Disordered" evidence="3">
    <location>
        <begin position="204"/>
        <end position="234"/>
    </location>
</feature>
<keyword evidence="1" id="KW-0802">TPR repeat</keyword>
<keyword evidence="2" id="KW-0175">Coiled coil</keyword>
<feature type="region of interest" description="Disordered" evidence="3">
    <location>
        <begin position="1621"/>
        <end position="1692"/>
    </location>
</feature>
<dbReference type="PANTHER" id="PTHR46423:SF1">
    <property type="entry name" value="RNA POLYMERASE II-ASSOCIATED PROTEIN 3"/>
    <property type="match status" value="1"/>
</dbReference>
<dbReference type="InterPro" id="IPR019734">
    <property type="entry name" value="TPR_rpt"/>
</dbReference>
<feature type="region of interest" description="Disordered" evidence="3">
    <location>
        <begin position="1199"/>
        <end position="1223"/>
    </location>
</feature>
<feature type="compositionally biased region" description="Pro residues" evidence="3">
    <location>
        <begin position="631"/>
        <end position="641"/>
    </location>
</feature>
<name>A0A1Q9DJ88_SYMMI</name>
<feature type="compositionally biased region" description="Basic and acidic residues" evidence="3">
    <location>
        <begin position="148"/>
        <end position="170"/>
    </location>
</feature>
<feature type="compositionally biased region" description="Acidic residues" evidence="3">
    <location>
        <begin position="876"/>
        <end position="885"/>
    </location>
</feature>
<gene>
    <name evidence="4" type="primary">Sgta</name>
    <name evidence="4" type="ORF">AK812_SmicGene22668</name>
</gene>
<dbReference type="Proteomes" id="UP000186817">
    <property type="component" value="Unassembled WGS sequence"/>
</dbReference>
<protein>
    <submittedName>
        <fullName evidence="4">Small glutamine-rich tetratricopeptide repeat-containing protein alpha</fullName>
    </submittedName>
</protein>
<feature type="compositionally biased region" description="Low complexity" evidence="3">
    <location>
        <begin position="1095"/>
        <end position="1113"/>
    </location>
</feature>
<dbReference type="InterPro" id="IPR036400">
    <property type="entry name" value="Cyt_B5-like_heme/steroid_sf"/>
</dbReference>
<feature type="compositionally biased region" description="Polar residues" evidence="3">
    <location>
        <begin position="670"/>
        <end position="689"/>
    </location>
</feature>
<dbReference type="Gene3D" id="1.25.40.10">
    <property type="entry name" value="Tetratricopeptide repeat domain"/>
    <property type="match status" value="1"/>
</dbReference>
<feature type="compositionally biased region" description="Low complexity" evidence="3">
    <location>
        <begin position="1251"/>
        <end position="1262"/>
    </location>
</feature>
<feature type="region of interest" description="Disordered" evidence="3">
    <location>
        <begin position="1459"/>
        <end position="1595"/>
    </location>
</feature>